<dbReference type="SUPFAM" id="SSF52540">
    <property type="entry name" value="P-loop containing nucleoside triphosphate hydrolases"/>
    <property type="match status" value="1"/>
</dbReference>
<dbReference type="FunFam" id="3.40.50.300:FF:000527">
    <property type="entry name" value="Tyrosine-protein kinase etk"/>
    <property type="match status" value="1"/>
</dbReference>
<evidence type="ECO:0000256" key="2">
    <source>
        <dbReference type="ARBA" id="ARBA00011903"/>
    </source>
</evidence>
<reference evidence="10" key="2">
    <citation type="journal article" date="2021" name="PeerJ">
        <title>Extensive microbial diversity within the chicken gut microbiome revealed by metagenomics and culture.</title>
        <authorList>
            <person name="Gilroy R."/>
            <person name="Ravi A."/>
            <person name="Getino M."/>
            <person name="Pursley I."/>
            <person name="Horton D.L."/>
            <person name="Alikhan N.F."/>
            <person name="Baker D."/>
            <person name="Gharbi K."/>
            <person name="Hall N."/>
            <person name="Watson M."/>
            <person name="Adriaenssens E.M."/>
            <person name="Foster-Nyarko E."/>
            <person name="Jarju S."/>
            <person name="Secka A."/>
            <person name="Antonio M."/>
            <person name="Oren A."/>
            <person name="Chaudhuri R.R."/>
            <person name="La Ragione R."/>
            <person name="Hildebrand F."/>
            <person name="Pallen M.J."/>
        </authorList>
    </citation>
    <scope>NUCLEOTIDE SEQUENCE</scope>
    <source>
        <strain evidence="10">ChiSjej1B19-3389</strain>
    </source>
</reference>
<accession>A0A9D0ZG83</accession>
<comment type="caution">
    <text evidence="10">The sequence shown here is derived from an EMBL/GenBank/DDBJ whole genome shotgun (WGS) entry which is preliminary data.</text>
</comment>
<dbReference type="NCBIfam" id="TIGR01007">
    <property type="entry name" value="eps_fam"/>
    <property type="match status" value="1"/>
</dbReference>
<dbReference type="PANTHER" id="PTHR32309:SF13">
    <property type="entry name" value="FERRIC ENTEROBACTIN TRANSPORT PROTEIN FEPE"/>
    <property type="match status" value="1"/>
</dbReference>
<dbReference type="Proteomes" id="UP000886787">
    <property type="component" value="Unassembled WGS sequence"/>
</dbReference>
<keyword evidence="3" id="KW-0808">Transferase</keyword>
<name>A0A9D0ZG83_9FIRM</name>
<sequence length="230" mass="25287">MFKKTNRKPLNTVDHSATLNFQIKEAYKTARTNLVFSVIKEGCKKIVVTSSLKSEGKTTTAVNLAIALAQQVDTKVLIIDCDLRKPKVDRFFNLSAAPGLTNVLGKIHTVDEAVHHTKMENLDILCAGVIPPNPSELLSSESMKQLLASFSDEYDYIILDTPPVNVVVDALPLITESDGVLIVVREGASTYPELHKTVEAIKRVDAKILGLIINGVDTKNGKGGYFYRYE</sequence>
<dbReference type="GO" id="GO:0005524">
    <property type="term" value="F:ATP binding"/>
    <property type="evidence" value="ECO:0007669"/>
    <property type="project" value="UniProtKB-KW"/>
</dbReference>
<dbReference type="InterPro" id="IPR050445">
    <property type="entry name" value="Bact_polysacc_biosynth/exp"/>
</dbReference>
<dbReference type="GO" id="GO:0042802">
    <property type="term" value="F:identical protein binding"/>
    <property type="evidence" value="ECO:0007669"/>
    <property type="project" value="UniProtKB-ARBA"/>
</dbReference>
<evidence type="ECO:0000256" key="8">
    <source>
        <dbReference type="ARBA" id="ARBA00051245"/>
    </source>
</evidence>
<evidence type="ECO:0000256" key="7">
    <source>
        <dbReference type="ARBA" id="ARBA00023137"/>
    </source>
</evidence>
<dbReference type="InterPro" id="IPR005702">
    <property type="entry name" value="Wzc-like_C"/>
</dbReference>
<keyword evidence="7" id="KW-0829">Tyrosine-protein kinase</keyword>
<keyword evidence="4" id="KW-0547">Nucleotide-binding</keyword>
<dbReference type="EC" id="2.7.10.2" evidence="2"/>
<dbReference type="GO" id="GO:0005886">
    <property type="term" value="C:plasma membrane"/>
    <property type="evidence" value="ECO:0007669"/>
    <property type="project" value="TreeGrafter"/>
</dbReference>
<comment type="catalytic activity">
    <reaction evidence="8">
        <text>L-tyrosyl-[protein] + ATP = O-phospho-L-tyrosyl-[protein] + ADP + H(+)</text>
        <dbReference type="Rhea" id="RHEA:10596"/>
        <dbReference type="Rhea" id="RHEA-COMP:10136"/>
        <dbReference type="Rhea" id="RHEA-COMP:20101"/>
        <dbReference type="ChEBI" id="CHEBI:15378"/>
        <dbReference type="ChEBI" id="CHEBI:30616"/>
        <dbReference type="ChEBI" id="CHEBI:46858"/>
        <dbReference type="ChEBI" id="CHEBI:61978"/>
        <dbReference type="ChEBI" id="CHEBI:456216"/>
        <dbReference type="EC" id="2.7.10.2"/>
    </reaction>
</comment>
<gene>
    <name evidence="10" type="ORF">IAD32_01610</name>
</gene>
<evidence type="ECO:0000259" key="9">
    <source>
        <dbReference type="Pfam" id="PF13614"/>
    </source>
</evidence>
<evidence type="ECO:0000313" key="10">
    <source>
        <dbReference type="EMBL" id="HIQ79965.1"/>
    </source>
</evidence>
<evidence type="ECO:0000313" key="11">
    <source>
        <dbReference type="Proteomes" id="UP000886787"/>
    </source>
</evidence>
<proteinExistence type="inferred from homology"/>
<dbReference type="AlphaFoldDB" id="A0A9D0ZG83"/>
<reference evidence="10" key="1">
    <citation type="submission" date="2020-10" db="EMBL/GenBank/DDBJ databases">
        <authorList>
            <person name="Gilroy R."/>
        </authorList>
    </citation>
    <scope>NUCLEOTIDE SEQUENCE</scope>
    <source>
        <strain evidence="10">ChiSjej1B19-3389</strain>
    </source>
</reference>
<feature type="domain" description="AAA" evidence="9">
    <location>
        <begin position="54"/>
        <end position="205"/>
    </location>
</feature>
<evidence type="ECO:0000256" key="4">
    <source>
        <dbReference type="ARBA" id="ARBA00022741"/>
    </source>
</evidence>
<keyword evidence="5 10" id="KW-0418">Kinase</keyword>
<comment type="similarity">
    <text evidence="1">Belongs to the CpsD/CapB family.</text>
</comment>
<dbReference type="CDD" id="cd05387">
    <property type="entry name" value="BY-kinase"/>
    <property type="match status" value="1"/>
</dbReference>
<dbReference type="GO" id="GO:0004715">
    <property type="term" value="F:non-membrane spanning protein tyrosine kinase activity"/>
    <property type="evidence" value="ECO:0007669"/>
    <property type="project" value="UniProtKB-EC"/>
</dbReference>
<organism evidence="10 11">
    <name type="scientific">Candidatus Scatavimonas merdigallinarum</name>
    <dbReference type="NCBI Taxonomy" id="2840914"/>
    <lineage>
        <taxon>Bacteria</taxon>
        <taxon>Bacillati</taxon>
        <taxon>Bacillota</taxon>
        <taxon>Clostridia</taxon>
        <taxon>Eubacteriales</taxon>
        <taxon>Oscillospiraceae</taxon>
        <taxon>Oscillospiraceae incertae sedis</taxon>
        <taxon>Candidatus Scatavimonas</taxon>
    </lineage>
</organism>
<dbReference type="PANTHER" id="PTHR32309">
    <property type="entry name" value="TYROSINE-PROTEIN KINASE"/>
    <property type="match status" value="1"/>
</dbReference>
<evidence type="ECO:0000256" key="5">
    <source>
        <dbReference type="ARBA" id="ARBA00022777"/>
    </source>
</evidence>
<dbReference type="Gene3D" id="3.40.50.300">
    <property type="entry name" value="P-loop containing nucleotide triphosphate hydrolases"/>
    <property type="match status" value="1"/>
</dbReference>
<evidence type="ECO:0000256" key="6">
    <source>
        <dbReference type="ARBA" id="ARBA00022840"/>
    </source>
</evidence>
<keyword evidence="6" id="KW-0067">ATP-binding</keyword>
<dbReference type="Pfam" id="PF13614">
    <property type="entry name" value="AAA_31"/>
    <property type="match status" value="1"/>
</dbReference>
<evidence type="ECO:0000256" key="3">
    <source>
        <dbReference type="ARBA" id="ARBA00022679"/>
    </source>
</evidence>
<evidence type="ECO:0000256" key="1">
    <source>
        <dbReference type="ARBA" id="ARBA00007316"/>
    </source>
</evidence>
<dbReference type="InterPro" id="IPR027417">
    <property type="entry name" value="P-loop_NTPase"/>
</dbReference>
<protein>
    <recommendedName>
        <fullName evidence="2">non-specific protein-tyrosine kinase</fullName>
        <ecNumber evidence="2">2.7.10.2</ecNumber>
    </recommendedName>
</protein>
<dbReference type="InterPro" id="IPR025669">
    <property type="entry name" value="AAA_dom"/>
</dbReference>
<dbReference type="EMBL" id="DVFW01000012">
    <property type="protein sequence ID" value="HIQ79965.1"/>
    <property type="molecule type" value="Genomic_DNA"/>
</dbReference>